<comment type="caution">
    <text evidence="1">The sequence shown here is derived from an EMBL/GenBank/DDBJ whole genome shotgun (WGS) entry which is preliminary data.</text>
</comment>
<dbReference type="AlphaFoldDB" id="A4CEI4"/>
<dbReference type="EMBL" id="AAOH01000008">
    <property type="protein sequence ID" value="EAR26996.1"/>
    <property type="molecule type" value="Genomic_DNA"/>
</dbReference>
<gene>
    <name evidence="1" type="ORF">PTD2_10458</name>
</gene>
<name>A4CEI4_9GAMM</name>
<sequence length="99" mass="10973">MSQAEQKLSEITQDKSCDASYQCRVLAIGEKACGGASEYLIFSSKNTSTEHAEHLASEITSFEQIYNKQNQALATCQHLLPPQTLCINSSCQEYKLIKP</sequence>
<dbReference type="eggNOG" id="ENOG5033C4H">
    <property type="taxonomic scope" value="Bacteria"/>
</dbReference>
<proteinExistence type="predicted"/>
<keyword evidence="2" id="KW-1185">Reference proteome</keyword>
<dbReference type="Proteomes" id="UP000006201">
    <property type="component" value="Unassembled WGS sequence"/>
</dbReference>
<reference evidence="1 2" key="1">
    <citation type="submission" date="2006-02" db="EMBL/GenBank/DDBJ databases">
        <authorList>
            <person name="Moran M.A."/>
            <person name="Kjelleberg S."/>
            <person name="Egan S."/>
            <person name="Saunders N."/>
            <person name="Thomas T."/>
            <person name="Ferriera S."/>
            <person name="Johnson J."/>
            <person name="Kravitz S."/>
            <person name="Halpern A."/>
            <person name="Remington K."/>
            <person name="Beeson K."/>
            <person name="Tran B."/>
            <person name="Rogers Y.-H."/>
            <person name="Friedman R."/>
            <person name="Venter J.C."/>
        </authorList>
    </citation>
    <scope>NUCLEOTIDE SEQUENCE [LARGE SCALE GENOMIC DNA]</scope>
    <source>
        <strain evidence="1 2">D2</strain>
    </source>
</reference>
<evidence type="ECO:0000313" key="2">
    <source>
        <dbReference type="Proteomes" id="UP000006201"/>
    </source>
</evidence>
<dbReference type="STRING" id="87626.PTD2_10458"/>
<dbReference type="HOGENOM" id="CLU_147308_0_0_6"/>
<evidence type="ECO:0000313" key="1">
    <source>
        <dbReference type="EMBL" id="EAR26996.1"/>
    </source>
</evidence>
<protein>
    <submittedName>
        <fullName evidence="1">Uncharacterized protein</fullName>
    </submittedName>
</protein>
<accession>A4CEI4</accession>
<organism evidence="1 2">
    <name type="scientific">Pseudoalteromonas tunicata D2</name>
    <dbReference type="NCBI Taxonomy" id="87626"/>
    <lineage>
        <taxon>Bacteria</taxon>
        <taxon>Pseudomonadati</taxon>
        <taxon>Pseudomonadota</taxon>
        <taxon>Gammaproteobacteria</taxon>
        <taxon>Alteromonadales</taxon>
        <taxon>Pseudoalteromonadaceae</taxon>
        <taxon>Pseudoalteromonas</taxon>
    </lineage>
</organism>